<dbReference type="AlphaFoldDB" id="A0A927H6U0"/>
<accession>A0A927H6U0</accession>
<evidence type="ECO:0000313" key="2">
    <source>
        <dbReference type="Proteomes" id="UP000632125"/>
    </source>
</evidence>
<reference evidence="1" key="1">
    <citation type="submission" date="2020-09" db="EMBL/GenBank/DDBJ databases">
        <title>A novel bacterium of genus Paenibacillus, isolated from South China Sea.</title>
        <authorList>
            <person name="Huang H."/>
            <person name="Mo K."/>
            <person name="Hu Y."/>
        </authorList>
    </citation>
    <scope>NUCLEOTIDE SEQUENCE</scope>
    <source>
        <strain evidence="1">IB182493</strain>
    </source>
</reference>
<name>A0A927H6U0_9BACL</name>
<protein>
    <submittedName>
        <fullName evidence="1">Uncharacterized protein</fullName>
    </submittedName>
</protein>
<sequence>MRSILIAMLLLITVIVIYQAVAAGETGMNRQVHEAGKAVSDHIRSMSP</sequence>
<comment type="caution">
    <text evidence="1">The sequence shown here is derived from an EMBL/GenBank/DDBJ whole genome shotgun (WGS) entry which is preliminary data.</text>
</comment>
<evidence type="ECO:0000313" key="1">
    <source>
        <dbReference type="EMBL" id="MBD2870916.1"/>
    </source>
</evidence>
<gene>
    <name evidence="1" type="ORF">IDH41_20230</name>
</gene>
<organism evidence="1 2">
    <name type="scientific">Paenibacillus arenilitoris</name>
    <dbReference type="NCBI Taxonomy" id="2772299"/>
    <lineage>
        <taxon>Bacteria</taxon>
        <taxon>Bacillati</taxon>
        <taxon>Bacillota</taxon>
        <taxon>Bacilli</taxon>
        <taxon>Bacillales</taxon>
        <taxon>Paenibacillaceae</taxon>
        <taxon>Paenibacillus</taxon>
    </lineage>
</organism>
<keyword evidence="2" id="KW-1185">Reference proteome</keyword>
<proteinExistence type="predicted"/>
<dbReference type="EMBL" id="JACXIY010000025">
    <property type="protein sequence ID" value="MBD2870916.1"/>
    <property type="molecule type" value="Genomic_DNA"/>
</dbReference>
<dbReference type="RefSeq" id="WP_190864242.1">
    <property type="nucleotide sequence ID" value="NZ_JACXIY010000025.1"/>
</dbReference>
<dbReference type="Proteomes" id="UP000632125">
    <property type="component" value="Unassembled WGS sequence"/>
</dbReference>